<comment type="caution">
    <text evidence="1">The sequence shown here is derived from an EMBL/GenBank/DDBJ whole genome shotgun (WGS) entry which is preliminary data.</text>
</comment>
<dbReference type="RefSeq" id="WP_169560319.1">
    <property type="nucleotide sequence ID" value="NZ_BSNF01000006.1"/>
</dbReference>
<dbReference type="Gene3D" id="3.40.50.2000">
    <property type="entry name" value="Glycogen Phosphorylase B"/>
    <property type="match status" value="1"/>
</dbReference>
<dbReference type="Pfam" id="PF06258">
    <property type="entry name" value="Mito_fiss_Elm1"/>
    <property type="match status" value="1"/>
</dbReference>
<dbReference type="PANTHER" id="PTHR33986:SF15">
    <property type="entry name" value="MITOCHONDRIAL FISSION PROTEIN ELM1"/>
    <property type="match status" value="1"/>
</dbReference>
<sequence>MPISSSDPARTCWVVTDGSAGMENQCIGLAEAMGLDFKVKRIHTKKPWRWLPPQFWLSPLRQLKDSGDRLDPPWPDILITCGRQAIPMSMAIRKASKGATFTIHIQTPNAPANRFDLVVVPEHDALRGPNVLVSEGSLTRITPQRLSEEAARFSDELAGLSAPVVTVLVGGSNRCYEVTPETMHALTTRLEQLQEETDCSFLVTTSRRTGPENEKILEDCLANLPHRIWRGTGDNPYFAYLEKADLVIVTADSVNMVCEACTAGKPVLVFDLPGGNRKFTRFHATMRERDRTRPFTGRWDSWTPPELAETRRIADCIQTILTNRKSA</sequence>
<dbReference type="EMBL" id="BSNF01000006">
    <property type="protein sequence ID" value="GLQ06263.1"/>
    <property type="molecule type" value="Genomic_DNA"/>
</dbReference>
<organism evidence="1 2">
    <name type="scientific">Sneathiella chinensis</name>
    <dbReference type="NCBI Taxonomy" id="349750"/>
    <lineage>
        <taxon>Bacteria</taxon>
        <taxon>Pseudomonadati</taxon>
        <taxon>Pseudomonadota</taxon>
        <taxon>Alphaproteobacteria</taxon>
        <taxon>Sneathiellales</taxon>
        <taxon>Sneathiellaceae</taxon>
        <taxon>Sneathiella</taxon>
    </lineage>
</organism>
<evidence type="ECO:0000313" key="2">
    <source>
        <dbReference type="Proteomes" id="UP001161409"/>
    </source>
</evidence>
<keyword evidence="2" id="KW-1185">Reference proteome</keyword>
<reference evidence="1" key="1">
    <citation type="journal article" date="2014" name="Int. J. Syst. Evol. Microbiol.">
        <title>Complete genome of a new Firmicutes species belonging to the dominant human colonic microbiota ('Ruminococcus bicirculans') reveals two chromosomes and a selective capacity to utilize plant glucans.</title>
        <authorList>
            <consortium name="NISC Comparative Sequencing Program"/>
            <person name="Wegmann U."/>
            <person name="Louis P."/>
            <person name="Goesmann A."/>
            <person name="Henrissat B."/>
            <person name="Duncan S.H."/>
            <person name="Flint H.J."/>
        </authorList>
    </citation>
    <scope>NUCLEOTIDE SEQUENCE</scope>
    <source>
        <strain evidence="1">NBRC 103408</strain>
    </source>
</reference>
<evidence type="ECO:0000313" key="1">
    <source>
        <dbReference type="EMBL" id="GLQ06263.1"/>
    </source>
</evidence>
<name>A0ABQ5U361_9PROT</name>
<dbReference type="Proteomes" id="UP001161409">
    <property type="component" value="Unassembled WGS sequence"/>
</dbReference>
<accession>A0ABQ5U361</accession>
<protein>
    <recommendedName>
        <fullName evidence="3">Nucleoside-diphosphate sugar epimerase</fullName>
    </recommendedName>
</protein>
<dbReference type="InterPro" id="IPR009367">
    <property type="entry name" value="Elm1-like"/>
</dbReference>
<proteinExistence type="predicted"/>
<reference evidence="1" key="2">
    <citation type="submission" date="2023-01" db="EMBL/GenBank/DDBJ databases">
        <title>Draft genome sequence of Sneathiella chinensis strain NBRC 103408.</title>
        <authorList>
            <person name="Sun Q."/>
            <person name="Mori K."/>
        </authorList>
    </citation>
    <scope>NUCLEOTIDE SEQUENCE</scope>
    <source>
        <strain evidence="1">NBRC 103408</strain>
    </source>
</reference>
<dbReference type="SUPFAM" id="SSF53756">
    <property type="entry name" value="UDP-Glycosyltransferase/glycogen phosphorylase"/>
    <property type="match status" value="1"/>
</dbReference>
<gene>
    <name evidence="1" type="ORF">GCM10007924_14840</name>
</gene>
<dbReference type="PANTHER" id="PTHR33986">
    <property type="entry name" value="OS02G0535700 PROTEIN"/>
    <property type="match status" value="1"/>
</dbReference>
<evidence type="ECO:0008006" key="3">
    <source>
        <dbReference type="Google" id="ProtNLM"/>
    </source>
</evidence>